<proteinExistence type="predicted"/>
<organism evidence="1 2">
    <name type="scientific">Ditylenchus dipsaci</name>
    <dbReference type="NCBI Taxonomy" id="166011"/>
    <lineage>
        <taxon>Eukaryota</taxon>
        <taxon>Metazoa</taxon>
        <taxon>Ecdysozoa</taxon>
        <taxon>Nematoda</taxon>
        <taxon>Chromadorea</taxon>
        <taxon>Rhabditida</taxon>
        <taxon>Tylenchina</taxon>
        <taxon>Tylenchomorpha</taxon>
        <taxon>Sphaerularioidea</taxon>
        <taxon>Anguinidae</taxon>
        <taxon>Anguininae</taxon>
        <taxon>Ditylenchus</taxon>
    </lineage>
</organism>
<dbReference type="Proteomes" id="UP000887574">
    <property type="component" value="Unplaced"/>
</dbReference>
<name>A0A915E6J2_9BILA</name>
<keyword evidence="1" id="KW-1185">Reference proteome</keyword>
<dbReference type="AlphaFoldDB" id="A0A915E6J2"/>
<reference evidence="2" key="1">
    <citation type="submission" date="2022-11" db="UniProtKB">
        <authorList>
            <consortium name="WormBaseParasite"/>
        </authorList>
    </citation>
    <scope>IDENTIFICATION</scope>
</reference>
<protein>
    <submittedName>
        <fullName evidence="2">BED-type domain-containing protein</fullName>
    </submittedName>
</protein>
<sequence length="87" mass="9516">MAPSTVWKHFKKVGSKAVCECGEELKFSKSGATTSLSGHLDEPKKARTESVANLLDPNYSKKQSQELTIDLTNFIVDSNLPFSIATL</sequence>
<accession>A0A915E6J2</accession>
<evidence type="ECO:0000313" key="2">
    <source>
        <dbReference type="WBParaSite" id="jg26726"/>
    </source>
</evidence>
<evidence type="ECO:0000313" key="1">
    <source>
        <dbReference type="Proteomes" id="UP000887574"/>
    </source>
</evidence>
<dbReference type="WBParaSite" id="jg26726">
    <property type="protein sequence ID" value="jg26726"/>
    <property type="gene ID" value="jg26726"/>
</dbReference>